<dbReference type="RefSeq" id="WP_345221582.1">
    <property type="nucleotide sequence ID" value="NZ_BAABHA010000002.1"/>
</dbReference>
<feature type="transmembrane region" description="Helical" evidence="1">
    <location>
        <begin position="7"/>
        <end position="29"/>
    </location>
</feature>
<evidence type="ECO:0000313" key="2">
    <source>
        <dbReference type="EMBL" id="GAA4375302.1"/>
    </source>
</evidence>
<sequence>MTHKTKWLTFAPSGLMVIGFGTCLVQWATALKQEGAPTGQWVAAGTVALGVFNAGICLFGRGVAESVLYQLREKPAGELRTGAGKTEPMPLD</sequence>
<evidence type="ECO:0000256" key="1">
    <source>
        <dbReference type="SAM" id="Phobius"/>
    </source>
</evidence>
<protein>
    <submittedName>
        <fullName evidence="2">Uncharacterized protein</fullName>
    </submittedName>
</protein>
<keyword evidence="1" id="KW-1133">Transmembrane helix</keyword>
<proteinExistence type="predicted"/>
<organism evidence="2 3">
    <name type="scientific">Hymenobacter koreensis</name>
    <dbReference type="NCBI Taxonomy" id="1084523"/>
    <lineage>
        <taxon>Bacteria</taxon>
        <taxon>Pseudomonadati</taxon>
        <taxon>Bacteroidota</taxon>
        <taxon>Cytophagia</taxon>
        <taxon>Cytophagales</taxon>
        <taxon>Hymenobacteraceae</taxon>
        <taxon>Hymenobacter</taxon>
    </lineage>
</organism>
<feature type="transmembrane region" description="Helical" evidence="1">
    <location>
        <begin position="41"/>
        <end position="64"/>
    </location>
</feature>
<comment type="caution">
    <text evidence="2">The sequence shown here is derived from an EMBL/GenBank/DDBJ whole genome shotgun (WGS) entry which is preliminary data.</text>
</comment>
<evidence type="ECO:0000313" key="3">
    <source>
        <dbReference type="Proteomes" id="UP001500454"/>
    </source>
</evidence>
<reference evidence="3" key="1">
    <citation type="journal article" date="2019" name="Int. J. Syst. Evol. Microbiol.">
        <title>The Global Catalogue of Microorganisms (GCM) 10K type strain sequencing project: providing services to taxonomists for standard genome sequencing and annotation.</title>
        <authorList>
            <consortium name="The Broad Institute Genomics Platform"/>
            <consortium name="The Broad Institute Genome Sequencing Center for Infectious Disease"/>
            <person name="Wu L."/>
            <person name="Ma J."/>
        </authorList>
    </citation>
    <scope>NUCLEOTIDE SEQUENCE [LARGE SCALE GENOMIC DNA]</scope>
    <source>
        <strain evidence="3">JCM 17924</strain>
    </source>
</reference>
<dbReference type="EMBL" id="BAABHA010000002">
    <property type="protein sequence ID" value="GAA4375302.1"/>
    <property type="molecule type" value="Genomic_DNA"/>
</dbReference>
<gene>
    <name evidence="2" type="ORF">GCM10023186_07820</name>
</gene>
<keyword evidence="1" id="KW-0472">Membrane</keyword>
<name>A0ABP8IW07_9BACT</name>
<dbReference type="Proteomes" id="UP001500454">
    <property type="component" value="Unassembled WGS sequence"/>
</dbReference>
<keyword evidence="1" id="KW-0812">Transmembrane</keyword>
<accession>A0ABP8IW07</accession>
<keyword evidence="3" id="KW-1185">Reference proteome</keyword>